<dbReference type="PANTHER" id="PTHR48090">
    <property type="entry name" value="UNDECAPRENYL-PHOSPHATE 4-DEOXY-4-FORMAMIDO-L-ARABINOSE TRANSFERASE-RELATED"/>
    <property type="match status" value="1"/>
</dbReference>
<dbReference type="RefSeq" id="WP_097194546.1">
    <property type="nucleotide sequence ID" value="NZ_OBQI01000002.1"/>
</dbReference>
<dbReference type="OrthoDB" id="9797391at2"/>
<evidence type="ECO:0000313" key="4">
    <source>
        <dbReference type="Proteomes" id="UP000219435"/>
    </source>
</evidence>
<evidence type="ECO:0000313" key="3">
    <source>
        <dbReference type="EMBL" id="SOC48979.1"/>
    </source>
</evidence>
<dbReference type="InterPro" id="IPR029044">
    <property type="entry name" value="Nucleotide-diphossugar_trans"/>
</dbReference>
<comment type="similarity">
    <text evidence="1">Belongs to the glycosyltransferase 2 family.</text>
</comment>
<dbReference type="Gene3D" id="3.90.550.10">
    <property type="entry name" value="Spore Coat Polysaccharide Biosynthesis Protein SpsA, Chain A"/>
    <property type="match status" value="1"/>
</dbReference>
<dbReference type="CDD" id="cd04179">
    <property type="entry name" value="DPM_DPG-synthase_like"/>
    <property type="match status" value="1"/>
</dbReference>
<dbReference type="EMBL" id="OBQI01000002">
    <property type="protein sequence ID" value="SOC48979.1"/>
    <property type="molecule type" value="Genomic_DNA"/>
</dbReference>
<dbReference type="GO" id="GO:0016740">
    <property type="term" value="F:transferase activity"/>
    <property type="evidence" value="ECO:0007669"/>
    <property type="project" value="UniProtKB-KW"/>
</dbReference>
<dbReference type="SUPFAM" id="SSF53448">
    <property type="entry name" value="Nucleotide-diphospho-sugar transferases"/>
    <property type="match status" value="1"/>
</dbReference>
<organism evidence="3 4">
    <name type="scientific">Blastococcus aggregatus</name>
    <dbReference type="NCBI Taxonomy" id="38502"/>
    <lineage>
        <taxon>Bacteria</taxon>
        <taxon>Bacillati</taxon>
        <taxon>Actinomycetota</taxon>
        <taxon>Actinomycetes</taxon>
        <taxon>Geodermatophilales</taxon>
        <taxon>Geodermatophilaceae</taxon>
        <taxon>Blastococcus</taxon>
    </lineage>
</organism>
<name>A0A285V4J9_9ACTN</name>
<gene>
    <name evidence="3" type="ORF">SAMN05660748_1693</name>
</gene>
<dbReference type="InterPro" id="IPR050256">
    <property type="entry name" value="Glycosyltransferase_2"/>
</dbReference>
<dbReference type="Pfam" id="PF00535">
    <property type="entry name" value="Glycos_transf_2"/>
    <property type="match status" value="1"/>
</dbReference>
<dbReference type="AlphaFoldDB" id="A0A285V4J9"/>
<proteinExistence type="inferred from homology"/>
<dbReference type="InterPro" id="IPR001173">
    <property type="entry name" value="Glyco_trans_2-like"/>
</dbReference>
<evidence type="ECO:0000259" key="2">
    <source>
        <dbReference type="Pfam" id="PF00535"/>
    </source>
</evidence>
<sequence>MNTTELTAVSVVVPAYQEAASIGPAVTRLAEVLDGTGRPYEILVVSDGSSDGTADEARALNLPQVTVLEYFPNQGKGHALRYGFRHATNPLVAFMDGDLDLHPSVLPGFFDRLDADVADVVVGSKVHPESAVSYPPVRRVASRTFRLLTRLALGMDLGDTQTGIKAMRRSVAAPVIADLRVTGFAFDLEMMCWLAETGARIQEAPVVLDYEFTSRIGAGSMWEALRDLLAVASHSRARRQAAARATTAPATVPVPAPALALVEPLAPAGPAAPVGQIAPVVPLPVPRARAERSDERLPRAATR</sequence>
<reference evidence="4" key="1">
    <citation type="submission" date="2017-08" db="EMBL/GenBank/DDBJ databases">
        <authorList>
            <person name="Varghese N."/>
            <person name="Submissions S."/>
        </authorList>
    </citation>
    <scope>NUCLEOTIDE SEQUENCE [LARGE SCALE GENOMIC DNA]</scope>
    <source>
        <strain evidence="4">DSM 4725</strain>
    </source>
</reference>
<dbReference type="PANTHER" id="PTHR48090:SF7">
    <property type="entry name" value="RFBJ PROTEIN"/>
    <property type="match status" value="1"/>
</dbReference>
<evidence type="ECO:0000256" key="1">
    <source>
        <dbReference type="ARBA" id="ARBA00006739"/>
    </source>
</evidence>
<keyword evidence="3" id="KW-0808">Transferase</keyword>
<accession>A0A285V4J9</accession>
<feature type="domain" description="Glycosyltransferase 2-like" evidence="2">
    <location>
        <begin position="10"/>
        <end position="172"/>
    </location>
</feature>
<keyword evidence="4" id="KW-1185">Reference proteome</keyword>
<protein>
    <submittedName>
        <fullName evidence="3">Glycosyltransferase involved in cell wall bisynthesis</fullName>
    </submittedName>
</protein>
<dbReference type="Proteomes" id="UP000219435">
    <property type="component" value="Unassembled WGS sequence"/>
</dbReference>